<dbReference type="SUPFAM" id="SSF48179">
    <property type="entry name" value="6-phosphogluconate dehydrogenase C-terminal domain-like"/>
    <property type="match status" value="1"/>
</dbReference>
<name>A0A4Q7VEC5_9BACT</name>
<protein>
    <submittedName>
        <fullName evidence="3">Putative short-subunit dehydrogenase-like oxidoreductase (DUF2520 family)</fullName>
    </submittedName>
</protein>
<dbReference type="Gene3D" id="1.10.1040.20">
    <property type="entry name" value="ProC-like, C-terminal domain"/>
    <property type="match status" value="1"/>
</dbReference>
<evidence type="ECO:0000259" key="2">
    <source>
        <dbReference type="Pfam" id="PF10728"/>
    </source>
</evidence>
<evidence type="ECO:0000313" key="4">
    <source>
        <dbReference type="Proteomes" id="UP000293562"/>
    </source>
</evidence>
<accession>A0A4Q7VEC5</accession>
<evidence type="ECO:0000313" key="3">
    <source>
        <dbReference type="EMBL" id="RZT93472.1"/>
    </source>
</evidence>
<dbReference type="Gene3D" id="3.40.50.720">
    <property type="entry name" value="NAD(P)-binding Rossmann-like Domain"/>
    <property type="match status" value="1"/>
</dbReference>
<proteinExistence type="predicted"/>
<dbReference type="SUPFAM" id="SSF51735">
    <property type="entry name" value="NAD(P)-binding Rossmann-fold domains"/>
    <property type="match status" value="1"/>
</dbReference>
<dbReference type="OrthoDB" id="9810755at2"/>
<dbReference type="AlphaFoldDB" id="A0A4Q7VEC5"/>
<dbReference type="EMBL" id="SHKN01000002">
    <property type="protein sequence ID" value="RZT93472.1"/>
    <property type="molecule type" value="Genomic_DNA"/>
</dbReference>
<dbReference type="InterPro" id="IPR008927">
    <property type="entry name" value="6-PGluconate_DH-like_C_sf"/>
</dbReference>
<dbReference type="RefSeq" id="WP_130308025.1">
    <property type="nucleotide sequence ID" value="NZ_SHKN01000002.1"/>
</dbReference>
<dbReference type="InterPro" id="IPR018931">
    <property type="entry name" value="DUF2520"/>
</dbReference>
<dbReference type="Pfam" id="PF10728">
    <property type="entry name" value="DUF2520"/>
    <property type="match status" value="1"/>
</dbReference>
<dbReference type="Pfam" id="PF03807">
    <property type="entry name" value="F420_oxidored"/>
    <property type="match status" value="1"/>
</dbReference>
<feature type="domain" description="Pyrroline-5-carboxylate reductase catalytic N-terminal" evidence="1">
    <location>
        <begin position="5"/>
        <end position="89"/>
    </location>
</feature>
<keyword evidence="4" id="KW-1185">Reference proteome</keyword>
<gene>
    <name evidence="3" type="ORF">EV201_2639</name>
</gene>
<sequence>MNKDIVFIGAGNLATHLALALNKATYNILQVYSRTQVSAETLAKQVDADSCCSFEQVCRDADLYIFALSDKALLPALQALQLKGKKLVHTAGSLPLSVFEDFTTDYGVFYPLQTFSKARQIDFSNIPICIEANGADLESELIQMGNQISNLVQLLSSHQRKQLHLAAVFTCNFTNHMYHIGQELLQEEGMDFDLLKPLILETALKVQEMPAKAAQTGPAVRFDEDVIKAHEESLKMQPDFQKLYRFVSESIYHLHKKDEN</sequence>
<dbReference type="PANTHER" id="PTHR40459:SF1">
    <property type="entry name" value="CONSERVED HYPOTHETICAL ALANINE AND LEUCINE RICH PROTEIN"/>
    <property type="match status" value="1"/>
</dbReference>
<dbReference type="PANTHER" id="PTHR40459">
    <property type="entry name" value="CONSERVED HYPOTHETICAL ALANINE AND LEUCINE RICH PROTEIN"/>
    <property type="match status" value="1"/>
</dbReference>
<organism evidence="3 4">
    <name type="scientific">Ancylomarina subtilis</name>
    <dbReference type="NCBI Taxonomy" id="1639035"/>
    <lineage>
        <taxon>Bacteria</taxon>
        <taxon>Pseudomonadati</taxon>
        <taxon>Bacteroidota</taxon>
        <taxon>Bacteroidia</taxon>
        <taxon>Marinilabiliales</taxon>
        <taxon>Marinifilaceae</taxon>
        <taxon>Ancylomarina</taxon>
    </lineage>
</organism>
<dbReference type="InterPro" id="IPR036291">
    <property type="entry name" value="NAD(P)-bd_dom_sf"/>
</dbReference>
<dbReference type="InterPro" id="IPR028939">
    <property type="entry name" value="P5C_Rdtase_cat_N"/>
</dbReference>
<dbReference type="InterPro" id="IPR037108">
    <property type="entry name" value="TM1727-like_C_sf"/>
</dbReference>
<reference evidence="3 4" key="1">
    <citation type="submission" date="2019-02" db="EMBL/GenBank/DDBJ databases">
        <title>Genomic Encyclopedia of Type Strains, Phase IV (KMG-IV): sequencing the most valuable type-strain genomes for metagenomic binning, comparative biology and taxonomic classification.</title>
        <authorList>
            <person name="Goeker M."/>
        </authorList>
    </citation>
    <scope>NUCLEOTIDE SEQUENCE [LARGE SCALE GENOMIC DNA]</scope>
    <source>
        <strain evidence="3 4">DSM 28825</strain>
    </source>
</reference>
<evidence type="ECO:0000259" key="1">
    <source>
        <dbReference type="Pfam" id="PF03807"/>
    </source>
</evidence>
<feature type="domain" description="DUF2520" evidence="2">
    <location>
        <begin position="126"/>
        <end position="250"/>
    </location>
</feature>
<comment type="caution">
    <text evidence="3">The sequence shown here is derived from an EMBL/GenBank/DDBJ whole genome shotgun (WGS) entry which is preliminary data.</text>
</comment>
<dbReference type="Proteomes" id="UP000293562">
    <property type="component" value="Unassembled WGS sequence"/>
</dbReference>